<dbReference type="GO" id="GO:0004497">
    <property type="term" value="F:monooxygenase activity"/>
    <property type="evidence" value="ECO:0007669"/>
    <property type="project" value="UniProtKB-KW"/>
</dbReference>
<comment type="subcellular location">
    <subcellularLocation>
        <location evidence="3">Endoplasmic reticulum membrane</location>
        <topology evidence="3">Peripheral membrane protein</topology>
    </subcellularLocation>
    <subcellularLocation>
        <location evidence="2">Microsome membrane</location>
        <topology evidence="2">Peripheral membrane protein</topology>
    </subcellularLocation>
</comment>
<evidence type="ECO:0000256" key="3">
    <source>
        <dbReference type="ARBA" id="ARBA00004406"/>
    </source>
</evidence>
<dbReference type="InterPro" id="IPR001128">
    <property type="entry name" value="Cyt_P450"/>
</dbReference>
<organism evidence="16 17">
    <name type="scientific">Microctonus aethiopoides</name>
    <dbReference type="NCBI Taxonomy" id="144406"/>
    <lineage>
        <taxon>Eukaryota</taxon>
        <taxon>Metazoa</taxon>
        <taxon>Ecdysozoa</taxon>
        <taxon>Arthropoda</taxon>
        <taxon>Hexapoda</taxon>
        <taxon>Insecta</taxon>
        <taxon>Pterygota</taxon>
        <taxon>Neoptera</taxon>
        <taxon>Endopterygota</taxon>
        <taxon>Hymenoptera</taxon>
        <taxon>Apocrita</taxon>
        <taxon>Ichneumonoidea</taxon>
        <taxon>Braconidae</taxon>
        <taxon>Euphorinae</taxon>
        <taxon>Microctonus</taxon>
    </lineage>
</organism>
<comment type="cofactor">
    <cofactor evidence="1 13">
        <name>heme</name>
        <dbReference type="ChEBI" id="CHEBI:30413"/>
    </cofactor>
</comment>
<feature type="binding site" description="axial binding residue" evidence="13">
    <location>
        <position position="448"/>
    </location>
    <ligand>
        <name>heme</name>
        <dbReference type="ChEBI" id="CHEBI:30413"/>
    </ligand>
    <ligandPart>
        <name>Fe</name>
        <dbReference type="ChEBI" id="CHEBI:18248"/>
    </ligandPart>
</feature>
<keyword evidence="11 14" id="KW-0503">Monooxygenase</keyword>
<comment type="caution">
    <text evidence="16">The sequence shown here is derived from an EMBL/GenBank/DDBJ whole genome shotgun (WGS) entry which is preliminary data.</text>
</comment>
<dbReference type="AlphaFoldDB" id="A0AA39FAM7"/>
<keyword evidence="12 15" id="KW-0472">Membrane</keyword>
<reference evidence="16" key="2">
    <citation type="submission" date="2023-03" db="EMBL/GenBank/DDBJ databases">
        <authorList>
            <person name="Inwood S.N."/>
            <person name="Skelly J.G."/>
            <person name="Guhlin J."/>
            <person name="Harrop T.W.R."/>
            <person name="Goldson S.G."/>
            <person name="Dearden P.K."/>
        </authorList>
    </citation>
    <scope>NUCLEOTIDE SEQUENCE</scope>
    <source>
        <strain evidence="16">Irish</strain>
        <tissue evidence="16">Whole body</tissue>
    </source>
</reference>
<dbReference type="PANTHER" id="PTHR24292">
    <property type="entry name" value="CYTOCHROME P450"/>
    <property type="match status" value="1"/>
</dbReference>
<keyword evidence="17" id="KW-1185">Reference proteome</keyword>
<dbReference type="InterPro" id="IPR017972">
    <property type="entry name" value="Cyt_P450_CS"/>
</dbReference>
<keyword evidence="15" id="KW-0812">Transmembrane</keyword>
<dbReference type="GO" id="GO:0016705">
    <property type="term" value="F:oxidoreductase activity, acting on paired donors, with incorporation or reduction of molecular oxygen"/>
    <property type="evidence" value="ECO:0007669"/>
    <property type="project" value="InterPro"/>
</dbReference>
<sequence length="505" mass="58570">MEHLTIIILSIIIGALGVIYFIYRQMTFWSSREIPHVKTIPIIGSLGAVFLRQKSFPELIQDLYLKHKDAKYYGMMDFNTPTIMLKDPDLIRDVCVKNFELCPNHRSFVDEAMDPIIAKNVFSLRDERWREVRSTLSPSFTASKMKFMFELVSKCSEDFVQYLVDHPEMAKSLDMKDAYTRYTNDVIATAAFGISVNSLKNRDNEFYLRGKDATSFNGILRTIKFIAGRAMPRVMRLMGFKFLSQDTDKFFHELITETVKARDENKIIRPDMIHLLMQARNNRAGISITIDDIIGQAFIFFLAGFDTSSTFMTFLSHLLAFNEDVQDKLRNEIDEVAQEDGGKINYDKLVNLKYMEMVMNEALRLYPPAVVTDRVCVQSFKLPSSLPGYNEFTVEKGMIFWLPIYALHHDPKYFPNPEKFDPERFNDDNKSNIIPYTFMPFGIGPRKCIGERFATMETKIILAHLLQKFIIKPTDKSTEKIEFDKKNFNIAAKGGTWLSFHRREE</sequence>
<keyword evidence="9 14" id="KW-0560">Oxidoreductase</keyword>
<evidence type="ECO:0000256" key="5">
    <source>
        <dbReference type="ARBA" id="ARBA00022617"/>
    </source>
</evidence>
<dbReference type="PRINTS" id="PR00385">
    <property type="entry name" value="P450"/>
</dbReference>
<evidence type="ECO:0000313" key="16">
    <source>
        <dbReference type="EMBL" id="KAK0166049.1"/>
    </source>
</evidence>
<evidence type="ECO:0000256" key="14">
    <source>
        <dbReference type="RuleBase" id="RU000461"/>
    </source>
</evidence>
<dbReference type="Gene3D" id="1.10.630.10">
    <property type="entry name" value="Cytochrome P450"/>
    <property type="match status" value="1"/>
</dbReference>
<dbReference type="InterPro" id="IPR050476">
    <property type="entry name" value="Insect_CytP450_Detox"/>
</dbReference>
<evidence type="ECO:0000256" key="13">
    <source>
        <dbReference type="PIRSR" id="PIRSR602401-1"/>
    </source>
</evidence>
<evidence type="ECO:0000256" key="2">
    <source>
        <dbReference type="ARBA" id="ARBA00004174"/>
    </source>
</evidence>
<dbReference type="GO" id="GO:0020037">
    <property type="term" value="F:heme binding"/>
    <property type="evidence" value="ECO:0007669"/>
    <property type="project" value="InterPro"/>
</dbReference>
<evidence type="ECO:0000256" key="10">
    <source>
        <dbReference type="ARBA" id="ARBA00023004"/>
    </source>
</evidence>
<dbReference type="CDD" id="cd11056">
    <property type="entry name" value="CYP6-like"/>
    <property type="match status" value="1"/>
</dbReference>
<keyword evidence="6 13" id="KW-0479">Metal-binding</keyword>
<evidence type="ECO:0000256" key="11">
    <source>
        <dbReference type="ARBA" id="ARBA00023033"/>
    </source>
</evidence>
<evidence type="ECO:0000256" key="4">
    <source>
        <dbReference type="ARBA" id="ARBA00010617"/>
    </source>
</evidence>
<dbReference type="GO" id="GO:0005506">
    <property type="term" value="F:iron ion binding"/>
    <property type="evidence" value="ECO:0007669"/>
    <property type="project" value="InterPro"/>
</dbReference>
<protein>
    <recommendedName>
        <fullName evidence="18">Cytochrome P450</fullName>
    </recommendedName>
</protein>
<evidence type="ECO:0000256" key="15">
    <source>
        <dbReference type="SAM" id="Phobius"/>
    </source>
</evidence>
<keyword evidence="7" id="KW-0256">Endoplasmic reticulum</keyword>
<evidence type="ECO:0008006" key="18">
    <source>
        <dbReference type="Google" id="ProtNLM"/>
    </source>
</evidence>
<name>A0AA39FAM7_9HYME</name>
<proteinExistence type="inferred from homology"/>
<dbReference type="FunFam" id="1.10.630.10:FF:000042">
    <property type="entry name" value="Cytochrome P450"/>
    <property type="match status" value="1"/>
</dbReference>
<dbReference type="EMBL" id="JAQQBS010001422">
    <property type="protein sequence ID" value="KAK0166049.1"/>
    <property type="molecule type" value="Genomic_DNA"/>
</dbReference>
<dbReference type="Pfam" id="PF00067">
    <property type="entry name" value="p450"/>
    <property type="match status" value="1"/>
</dbReference>
<evidence type="ECO:0000256" key="9">
    <source>
        <dbReference type="ARBA" id="ARBA00023002"/>
    </source>
</evidence>
<dbReference type="SUPFAM" id="SSF48264">
    <property type="entry name" value="Cytochrome P450"/>
    <property type="match status" value="1"/>
</dbReference>
<dbReference type="InterPro" id="IPR002401">
    <property type="entry name" value="Cyt_P450_E_grp-I"/>
</dbReference>
<keyword evidence="5 13" id="KW-0349">Heme</keyword>
<evidence type="ECO:0000256" key="1">
    <source>
        <dbReference type="ARBA" id="ARBA00001971"/>
    </source>
</evidence>
<accession>A0AA39FAM7</accession>
<evidence type="ECO:0000313" key="17">
    <source>
        <dbReference type="Proteomes" id="UP001168990"/>
    </source>
</evidence>
<keyword evidence="8" id="KW-0492">Microsome</keyword>
<evidence type="ECO:0000256" key="7">
    <source>
        <dbReference type="ARBA" id="ARBA00022824"/>
    </source>
</evidence>
<keyword evidence="10 13" id="KW-0408">Iron</keyword>
<dbReference type="PRINTS" id="PR00463">
    <property type="entry name" value="EP450I"/>
</dbReference>
<evidence type="ECO:0000256" key="8">
    <source>
        <dbReference type="ARBA" id="ARBA00022848"/>
    </source>
</evidence>
<comment type="similarity">
    <text evidence="4 14">Belongs to the cytochrome P450 family.</text>
</comment>
<dbReference type="GO" id="GO:0005789">
    <property type="term" value="C:endoplasmic reticulum membrane"/>
    <property type="evidence" value="ECO:0007669"/>
    <property type="project" value="UniProtKB-SubCell"/>
</dbReference>
<dbReference type="PROSITE" id="PS00086">
    <property type="entry name" value="CYTOCHROME_P450"/>
    <property type="match status" value="1"/>
</dbReference>
<dbReference type="InterPro" id="IPR036396">
    <property type="entry name" value="Cyt_P450_sf"/>
</dbReference>
<keyword evidence="15" id="KW-1133">Transmembrane helix</keyword>
<dbReference type="Proteomes" id="UP001168990">
    <property type="component" value="Unassembled WGS sequence"/>
</dbReference>
<evidence type="ECO:0000256" key="6">
    <source>
        <dbReference type="ARBA" id="ARBA00022723"/>
    </source>
</evidence>
<dbReference type="PANTHER" id="PTHR24292:SF54">
    <property type="entry name" value="CYP9F3-RELATED"/>
    <property type="match status" value="1"/>
</dbReference>
<feature type="transmembrane region" description="Helical" evidence="15">
    <location>
        <begin position="6"/>
        <end position="23"/>
    </location>
</feature>
<reference evidence="16" key="1">
    <citation type="journal article" date="2023" name="bioRxiv">
        <title>Scaffold-level genome assemblies of two parasitoid biocontrol wasps reveal the parthenogenesis mechanism and an associated novel virus.</title>
        <authorList>
            <person name="Inwood S."/>
            <person name="Skelly J."/>
            <person name="Guhlin J."/>
            <person name="Harrop T."/>
            <person name="Goldson S."/>
            <person name="Dearden P."/>
        </authorList>
    </citation>
    <scope>NUCLEOTIDE SEQUENCE</scope>
    <source>
        <strain evidence="16">Irish</strain>
        <tissue evidence="16">Whole body</tissue>
    </source>
</reference>
<gene>
    <name evidence="16" type="ORF">PV328_004503</name>
</gene>
<evidence type="ECO:0000256" key="12">
    <source>
        <dbReference type="ARBA" id="ARBA00023136"/>
    </source>
</evidence>